<keyword evidence="2 6" id="KW-0479">Metal-binding</keyword>
<comment type="catalytic activity">
    <reaction evidence="5 6">
        <text>L-methionyl-[protein] + [thioredoxin]-disulfide + H2O = L-methionyl-(R)-S-oxide-[protein] + [thioredoxin]-dithiol</text>
        <dbReference type="Rhea" id="RHEA:24164"/>
        <dbReference type="Rhea" id="RHEA-COMP:10698"/>
        <dbReference type="Rhea" id="RHEA-COMP:10700"/>
        <dbReference type="Rhea" id="RHEA-COMP:12313"/>
        <dbReference type="Rhea" id="RHEA-COMP:12314"/>
        <dbReference type="ChEBI" id="CHEBI:15377"/>
        <dbReference type="ChEBI" id="CHEBI:16044"/>
        <dbReference type="ChEBI" id="CHEBI:29950"/>
        <dbReference type="ChEBI" id="CHEBI:45764"/>
        <dbReference type="ChEBI" id="CHEBI:50058"/>
        <dbReference type="EC" id="1.8.4.12"/>
    </reaction>
</comment>
<dbReference type="HAMAP" id="MF_01400">
    <property type="entry name" value="MsrB"/>
    <property type="match status" value="1"/>
</dbReference>
<evidence type="ECO:0000256" key="1">
    <source>
        <dbReference type="ARBA" id="ARBA00007174"/>
    </source>
</evidence>
<feature type="region of interest" description="Disordered" evidence="7">
    <location>
        <begin position="1"/>
        <end position="25"/>
    </location>
</feature>
<dbReference type="NCBIfam" id="TIGR00357">
    <property type="entry name" value="peptide-methionine (R)-S-oxide reductase MsrB"/>
    <property type="match status" value="1"/>
</dbReference>
<dbReference type="GO" id="GO:0006979">
    <property type="term" value="P:response to oxidative stress"/>
    <property type="evidence" value="ECO:0007669"/>
    <property type="project" value="InterPro"/>
</dbReference>
<dbReference type="EMBL" id="MZXW01000053">
    <property type="protein sequence ID" value="RXT35352.1"/>
    <property type="molecule type" value="Genomic_DNA"/>
</dbReference>
<organism evidence="9 10">
    <name type="scientific">Bradyrhizobium betae</name>
    <dbReference type="NCBI Taxonomy" id="244734"/>
    <lineage>
        <taxon>Bacteria</taxon>
        <taxon>Pseudomonadati</taxon>
        <taxon>Pseudomonadota</taxon>
        <taxon>Alphaproteobacteria</taxon>
        <taxon>Hyphomicrobiales</taxon>
        <taxon>Nitrobacteraceae</taxon>
        <taxon>Bradyrhizobium</taxon>
    </lineage>
</organism>
<keyword evidence="10" id="KW-1185">Reference proteome</keyword>
<dbReference type="AlphaFoldDB" id="A0A4Q1ULF3"/>
<dbReference type="GO" id="GO:0005737">
    <property type="term" value="C:cytoplasm"/>
    <property type="evidence" value="ECO:0007669"/>
    <property type="project" value="TreeGrafter"/>
</dbReference>
<evidence type="ECO:0000256" key="4">
    <source>
        <dbReference type="ARBA" id="ARBA00023002"/>
    </source>
</evidence>
<dbReference type="GO" id="GO:0008270">
    <property type="term" value="F:zinc ion binding"/>
    <property type="evidence" value="ECO:0007669"/>
    <property type="project" value="UniProtKB-UniRule"/>
</dbReference>
<comment type="similarity">
    <text evidence="1 6">Belongs to the MsrB Met sulfoxide reductase family.</text>
</comment>
<evidence type="ECO:0000256" key="5">
    <source>
        <dbReference type="ARBA" id="ARBA00048488"/>
    </source>
</evidence>
<dbReference type="Gene3D" id="2.170.150.20">
    <property type="entry name" value="Peptide methionine sulfoxide reductase"/>
    <property type="match status" value="1"/>
</dbReference>
<sequence>MPDTKTKTTDDQTTDGKVIKSEEQWRSELSPMQYAVLREKATERPFSGEYEHDHRAGTYVCAGCGNVLFESDAKFDSGCGWPSFTQPAVESHVDEEHDSSHGMVRTEVLCSKCSGHLGHVFPDGPGPTGLRYCINSASLKLKPK</sequence>
<dbReference type="OrthoDB" id="9785497at2"/>
<dbReference type="EC" id="1.8.4.12" evidence="6"/>
<dbReference type="InterPro" id="IPR011057">
    <property type="entry name" value="Mss4-like_sf"/>
</dbReference>
<feature type="domain" description="MsrB" evidence="8">
    <location>
        <begin position="22"/>
        <end position="144"/>
    </location>
</feature>
<protein>
    <recommendedName>
        <fullName evidence="6">Peptide methionine sulfoxide reductase MsrB</fullName>
        <ecNumber evidence="6">1.8.4.12</ecNumber>
    </recommendedName>
    <alternativeName>
        <fullName evidence="6">Peptide-methionine (R)-S-oxide reductase</fullName>
    </alternativeName>
</protein>
<evidence type="ECO:0000256" key="6">
    <source>
        <dbReference type="HAMAP-Rule" id="MF_01400"/>
    </source>
</evidence>
<comment type="caution">
    <text evidence="9">The sequence shown here is derived from an EMBL/GenBank/DDBJ whole genome shotgun (WGS) entry which is preliminary data.</text>
</comment>
<feature type="binding site" evidence="6">
    <location>
        <position position="61"/>
    </location>
    <ligand>
        <name>Zn(2+)</name>
        <dbReference type="ChEBI" id="CHEBI:29105"/>
    </ligand>
</feature>
<dbReference type="RefSeq" id="WP_129275290.1">
    <property type="nucleotide sequence ID" value="NZ_MZXW01000053.1"/>
</dbReference>
<dbReference type="Pfam" id="PF01641">
    <property type="entry name" value="SelR"/>
    <property type="match status" value="1"/>
</dbReference>
<dbReference type="Proteomes" id="UP000290819">
    <property type="component" value="Unassembled WGS sequence"/>
</dbReference>
<accession>A0A4Q1ULF3</accession>
<name>A0A4Q1ULF3_9BRAD</name>
<feature type="binding site" evidence="6">
    <location>
        <position position="113"/>
    </location>
    <ligand>
        <name>Zn(2+)</name>
        <dbReference type="ChEBI" id="CHEBI:29105"/>
    </ligand>
</feature>
<proteinExistence type="inferred from homology"/>
<feature type="binding site" evidence="6">
    <location>
        <position position="110"/>
    </location>
    <ligand>
        <name>Zn(2+)</name>
        <dbReference type="ChEBI" id="CHEBI:29105"/>
    </ligand>
</feature>
<dbReference type="GO" id="GO:0030091">
    <property type="term" value="P:protein repair"/>
    <property type="evidence" value="ECO:0007669"/>
    <property type="project" value="InterPro"/>
</dbReference>
<dbReference type="PROSITE" id="PS51790">
    <property type="entry name" value="MSRB"/>
    <property type="match status" value="1"/>
</dbReference>
<evidence type="ECO:0000313" key="9">
    <source>
        <dbReference type="EMBL" id="RXT35352.1"/>
    </source>
</evidence>
<gene>
    <name evidence="6" type="primary">msrB</name>
    <name evidence="9" type="ORF">B5V03_36400</name>
</gene>
<evidence type="ECO:0000313" key="10">
    <source>
        <dbReference type="Proteomes" id="UP000290819"/>
    </source>
</evidence>
<dbReference type="SUPFAM" id="SSF51316">
    <property type="entry name" value="Mss4-like"/>
    <property type="match status" value="1"/>
</dbReference>
<reference evidence="9 10" key="1">
    <citation type="submission" date="2017-03" db="EMBL/GenBank/DDBJ databases">
        <authorList>
            <person name="Safronova V.I."/>
            <person name="Sazanova A.L."/>
            <person name="Chirak E.R."/>
        </authorList>
    </citation>
    <scope>NUCLEOTIDE SEQUENCE [LARGE SCALE GENOMIC DNA]</scope>
    <source>
        <strain evidence="9 10">Opo-243</strain>
    </source>
</reference>
<feature type="compositionally biased region" description="Basic and acidic residues" evidence="7">
    <location>
        <begin position="1"/>
        <end position="10"/>
    </location>
</feature>
<dbReference type="FunFam" id="2.170.150.20:FF:000009">
    <property type="entry name" value="Peptide-methionine (R)-S-oxide reductase"/>
    <property type="match status" value="1"/>
</dbReference>
<dbReference type="InterPro" id="IPR002579">
    <property type="entry name" value="Met_Sox_Rdtase_MsrB_dom"/>
</dbReference>
<evidence type="ECO:0000256" key="7">
    <source>
        <dbReference type="SAM" id="MobiDB-lite"/>
    </source>
</evidence>
<evidence type="ECO:0000256" key="2">
    <source>
        <dbReference type="ARBA" id="ARBA00022723"/>
    </source>
</evidence>
<dbReference type="InterPro" id="IPR028427">
    <property type="entry name" value="Met_Sox_Rdtase_MsrB"/>
</dbReference>
<dbReference type="GO" id="GO:0033743">
    <property type="term" value="F:peptide-methionine (R)-S-oxide reductase activity"/>
    <property type="evidence" value="ECO:0007669"/>
    <property type="project" value="UniProtKB-UniRule"/>
</dbReference>
<feature type="active site" description="Nucleophile" evidence="6">
    <location>
        <position position="133"/>
    </location>
</feature>
<evidence type="ECO:0000256" key="3">
    <source>
        <dbReference type="ARBA" id="ARBA00022833"/>
    </source>
</evidence>
<keyword evidence="3 6" id="KW-0862">Zinc</keyword>
<evidence type="ECO:0000259" key="8">
    <source>
        <dbReference type="PROSITE" id="PS51790"/>
    </source>
</evidence>
<keyword evidence="4 6" id="KW-0560">Oxidoreductase</keyword>
<dbReference type="PANTHER" id="PTHR10173">
    <property type="entry name" value="METHIONINE SULFOXIDE REDUCTASE"/>
    <property type="match status" value="1"/>
</dbReference>
<comment type="cofactor">
    <cofactor evidence="6">
        <name>Zn(2+)</name>
        <dbReference type="ChEBI" id="CHEBI:29105"/>
    </cofactor>
    <text evidence="6">Binds 1 zinc ion per subunit. The zinc ion is important for the structural integrity of the protein.</text>
</comment>
<feature type="binding site" evidence="6">
    <location>
        <position position="64"/>
    </location>
    <ligand>
        <name>Zn(2+)</name>
        <dbReference type="ChEBI" id="CHEBI:29105"/>
    </ligand>
</feature>
<dbReference type="PANTHER" id="PTHR10173:SF52">
    <property type="entry name" value="METHIONINE-R-SULFOXIDE REDUCTASE B1"/>
    <property type="match status" value="1"/>
</dbReference>